<evidence type="ECO:0000313" key="1">
    <source>
        <dbReference type="EMBL" id="CAD0005203.1"/>
    </source>
</evidence>
<comment type="caution">
    <text evidence="1">The sequence shown here is derived from an EMBL/GenBank/DDBJ whole genome shotgun (WGS) entry which is preliminary data.</text>
</comment>
<proteinExistence type="predicted"/>
<dbReference type="AlphaFoldDB" id="A0A6V6Z0E7"/>
<protein>
    <submittedName>
        <fullName evidence="1">Uncharacterized protein</fullName>
    </submittedName>
</protein>
<gene>
    <name evidence="1" type="ORF">FLACHUCJ7_02271</name>
</gene>
<reference evidence="1 2" key="1">
    <citation type="submission" date="2020-06" db="EMBL/GenBank/DDBJ databases">
        <authorList>
            <person name="Criscuolo A."/>
        </authorList>
    </citation>
    <scope>NUCLEOTIDE SEQUENCE [LARGE SCALE GENOMIC DNA]</scope>
    <source>
        <strain evidence="2">CIP 110025</strain>
    </source>
</reference>
<organism evidence="1 2">
    <name type="scientific">Flavobacterium chungangense</name>
    <dbReference type="NCBI Taxonomy" id="554283"/>
    <lineage>
        <taxon>Bacteria</taxon>
        <taxon>Pseudomonadati</taxon>
        <taxon>Bacteroidota</taxon>
        <taxon>Flavobacteriia</taxon>
        <taxon>Flavobacteriales</taxon>
        <taxon>Flavobacteriaceae</taxon>
        <taxon>Flavobacterium</taxon>
    </lineage>
</organism>
<dbReference type="EMBL" id="CAIJDO010000144">
    <property type="protein sequence ID" value="CAD0005203.1"/>
    <property type="molecule type" value="Genomic_DNA"/>
</dbReference>
<accession>A0A6V6Z0E7</accession>
<keyword evidence="2" id="KW-1185">Reference proteome</keyword>
<dbReference type="RefSeq" id="WP_031456807.1">
    <property type="nucleotide sequence ID" value="NZ_CAIJDO010000144.1"/>
</dbReference>
<name>A0A6V6Z0E7_9FLAO</name>
<dbReference type="Proteomes" id="UP000556700">
    <property type="component" value="Unassembled WGS sequence"/>
</dbReference>
<sequence length="164" mass="19115">MIQSLREAFPNIEANCLKTITDKHTFVFEAETVLFVSSKESWHLHIENKSNAEFYFIQNDDCVMKKVKGGQCDYVICNNQDVFFTEVKVAKGNQANHRKDAYSQLENTFKYYSKLIDFDPYSLNAVVCFPSKRRIVSASKSTKRKEFKDAYKLNLIESNYISFE</sequence>
<evidence type="ECO:0000313" key="2">
    <source>
        <dbReference type="Proteomes" id="UP000556700"/>
    </source>
</evidence>